<name>A0AAE9VTC8_9GAMM</name>
<dbReference type="Proteomes" id="UP001212189">
    <property type="component" value="Chromosome"/>
</dbReference>
<gene>
    <name evidence="2" type="ORF">O6P33_01145</name>
</gene>
<reference evidence="2 3" key="1">
    <citation type="submission" date="2022-12" db="EMBL/GenBank/DDBJ databases">
        <title>Coexistence and Characterization of a Novel Tigecycline Resistance gene tet(X) variant and blaNDM-1 in a Pseudomonas caeni Isolate of Chicken Origin.</title>
        <authorList>
            <person name="Lu X."/>
            <person name="Zhang L."/>
            <person name="Li R."/>
            <person name="Wang Z."/>
        </authorList>
    </citation>
    <scope>NUCLEOTIDE SEQUENCE [LARGE SCALE GENOMIC DNA]</scope>
    <source>
        <strain evidence="2 3">CE14</strain>
    </source>
</reference>
<keyword evidence="1" id="KW-0812">Transmembrane</keyword>
<dbReference type="RefSeq" id="WP_269818425.1">
    <property type="nucleotide sequence ID" value="NZ_CP114976.1"/>
</dbReference>
<evidence type="ECO:0000313" key="3">
    <source>
        <dbReference type="Proteomes" id="UP001212189"/>
    </source>
</evidence>
<dbReference type="InterPro" id="IPR043727">
    <property type="entry name" value="Lmo0937-like"/>
</dbReference>
<dbReference type="KEGG" id="dce:O6P33_01145"/>
<dbReference type="EMBL" id="CP114976">
    <property type="protein sequence ID" value="WBE25484.1"/>
    <property type="molecule type" value="Genomic_DNA"/>
</dbReference>
<dbReference type="Pfam" id="PF18919">
    <property type="entry name" value="DUF5670"/>
    <property type="match status" value="1"/>
</dbReference>
<evidence type="ECO:0000313" key="2">
    <source>
        <dbReference type="EMBL" id="WBE25484.1"/>
    </source>
</evidence>
<dbReference type="AlphaFoldDB" id="A0AAE9VTC8"/>
<keyword evidence="1" id="KW-0472">Membrane</keyword>
<organism evidence="2 3">
    <name type="scientific">Denitrificimonas caeni</name>
    <dbReference type="NCBI Taxonomy" id="521720"/>
    <lineage>
        <taxon>Bacteria</taxon>
        <taxon>Pseudomonadati</taxon>
        <taxon>Pseudomonadota</taxon>
        <taxon>Gammaproteobacteria</taxon>
        <taxon>Pseudomonadales</taxon>
        <taxon>Pseudomonadaceae</taxon>
        <taxon>Denitrificimonas</taxon>
    </lineage>
</organism>
<protein>
    <submittedName>
        <fullName evidence="2">Lmo0937 family membrane protein</fullName>
    </submittedName>
</protein>
<keyword evidence="3" id="KW-1185">Reference proteome</keyword>
<sequence length="49" mass="5382">MLYTIALILGILWVLGLVSSYTMGGLIHILIVIAVIMVLLRVISGRKPF</sequence>
<accession>A0AAE9VTC8</accession>
<feature type="transmembrane region" description="Helical" evidence="1">
    <location>
        <begin position="26"/>
        <end position="43"/>
    </location>
</feature>
<proteinExistence type="predicted"/>
<evidence type="ECO:0000256" key="1">
    <source>
        <dbReference type="SAM" id="Phobius"/>
    </source>
</evidence>
<dbReference type="NCBIfam" id="NF033488">
    <property type="entry name" value="lmo0937_fam_TM"/>
    <property type="match status" value="1"/>
</dbReference>
<keyword evidence="1" id="KW-1133">Transmembrane helix</keyword>